<evidence type="ECO:0000313" key="1">
    <source>
        <dbReference type="EMBL" id="PWR00345.1"/>
    </source>
</evidence>
<keyword evidence="2" id="KW-1185">Reference proteome</keyword>
<sequence>MKSMFNSDQAFGDALLKWWDQLQDRNGDRAELRRAQTVEGVVLLPVFQRACVRFAPYFRHERDDSWQLRLAAILGLLAHVRQHNPEQSLAIQMAGNPPVVSELRFRRLIQRDRADLYISMIRILRMLGNKANLNDLATSVYYWGDDVKRRWAFDYFPNTPDNASA</sequence>
<dbReference type="InterPro" id="IPR038287">
    <property type="entry name" value="Cse2_sf"/>
</dbReference>
<dbReference type="EMBL" id="QGKM01000004">
    <property type="protein sequence ID" value="PWR00345.1"/>
    <property type="molecule type" value="Genomic_DNA"/>
</dbReference>
<organism evidence="1 2">
    <name type="scientific">Leucothrix pacifica</name>
    <dbReference type="NCBI Taxonomy" id="1247513"/>
    <lineage>
        <taxon>Bacteria</taxon>
        <taxon>Pseudomonadati</taxon>
        <taxon>Pseudomonadota</taxon>
        <taxon>Gammaproteobacteria</taxon>
        <taxon>Thiotrichales</taxon>
        <taxon>Thiotrichaceae</taxon>
        <taxon>Leucothrix</taxon>
    </lineage>
</organism>
<accession>A0A317CPI3</accession>
<dbReference type="RefSeq" id="WP_109835990.1">
    <property type="nucleotide sequence ID" value="NZ_QGKM01000004.1"/>
</dbReference>
<dbReference type="Proteomes" id="UP000245539">
    <property type="component" value="Unassembled WGS sequence"/>
</dbReference>
<dbReference type="OrthoDB" id="333835at2"/>
<dbReference type="Pfam" id="PF09485">
    <property type="entry name" value="CRISPR_Cse2"/>
    <property type="match status" value="1"/>
</dbReference>
<dbReference type="NCBIfam" id="TIGR02548">
    <property type="entry name" value="casB_cse2"/>
    <property type="match status" value="1"/>
</dbReference>
<dbReference type="InterPro" id="IPR013382">
    <property type="entry name" value="CRISPR-assoc_prot_Cse2"/>
</dbReference>
<comment type="caution">
    <text evidence="1">The sequence shown here is derived from an EMBL/GenBank/DDBJ whole genome shotgun (WGS) entry which is preliminary data.</text>
</comment>
<dbReference type="AlphaFoldDB" id="A0A317CPI3"/>
<gene>
    <name evidence="1" type="primary">casB</name>
    <name evidence="1" type="ORF">DKW60_01975</name>
</gene>
<dbReference type="Gene3D" id="1.10.520.40">
    <property type="entry name" value="CRISPR-associated protein Cse2"/>
    <property type="match status" value="1"/>
</dbReference>
<evidence type="ECO:0000313" key="2">
    <source>
        <dbReference type="Proteomes" id="UP000245539"/>
    </source>
</evidence>
<protein>
    <submittedName>
        <fullName evidence="1">Type I-E CRISPR-associated protein Cse2/CasB</fullName>
    </submittedName>
</protein>
<reference evidence="1 2" key="1">
    <citation type="submission" date="2018-05" db="EMBL/GenBank/DDBJ databases">
        <title>Leucothrix arctica sp. nov., isolated from Arctic seawater.</title>
        <authorList>
            <person name="Choi A."/>
            <person name="Baek K."/>
        </authorList>
    </citation>
    <scope>NUCLEOTIDE SEQUENCE [LARGE SCALE GENOMIC DNA]</scope>
    <source>
        <strain evidence="1 2">JCM 18388</strain>
    </source>
</reference>
<dbReference type="CDD" id="cd09731">
    <property type="entry name" value="Cse2_I-E"/>
    <property type="match status" value="1"/>
</dbReference>
<proteinExistence type="predicted"/>
<name>A0A317CPI3_9GAMM</name>